<keyword evidence="2" id="KW-0238">DNA-binding</keyword>
<organism evidence="2 3">
    <name type="scientific">Dysgonomonas macrotermitis</name>
    <dbReference type="NCBI Taxonomy" id="1346286"/>
    <lineage>
        <taxon>Bacteria</taxon>
        <taxon>Pseudomonadati</taxon>
        <taxon>Bacteroidota</taxon>
        <taxon>Bacteroidia</taxon>
        <taxon>Bacteroidales</taxon>
        <taxon>Dysgonomonadaceae</taxon>
        <taxon>Dysgonomonas</taxon>
    </lineage>
</organism>
<sequence length="99" mass="11376">MNIIRIEEIMKEKNIGVTELASIMGVNRQTIYYYIKQDDKNSISQLQKIADALSVCLSELISHQEPDNSITCPNCGKKFIMEDSHIPDHANIRGKEYYK</sequence>
<reference evidence="3" key="1">
    <citation type="submission" date="2016-11" db="EMBL/GenBank/DDBJ databases">
        <authorList>
            <person name="Varghese N."/>
            <person name="Submissions S."/>
        </authorList>
    </citation>
    <scope>NUCLEOTIDE SEQUENCE [LARGE SCALE GENOMIC DNA]</scope>
    <source>
        <strain evidence="3">DSM 27370</strain>
    </source>
</reference>
<evidence type="ECO:0000313" key="2">
    <source>
        <dbReference type="EMBL" id="SHG32420.1"/>
    </source>
</evidence>
<dbReference type="Gene3D" id="1.10.260.40">
    <property type="entry name" value="lambda repressor-like DNA-binding domains"/>
    <property type="match status" value="1"/>
</dbReference>
<dbReference type="Proteomes" id="UP000184480">
    <property type="component" value="Unassembled WGS sequence"/>
</dbReference>
<dbReference type="InterPro" id="IPR001387">
    <property type="entry name" value="Cro/C1-type_HTH"/>
</dbReference>
<keyword evidence="3" id="KW-1185">Reference proteome</keyword>
<dbReference type="EMBL" id="FQUC01000021">
    <property type="protein sequence ID" value="SHG32420.1"/>
    <property type="molecule type" value="Genomic_DNA"/>
</dbReference>
<proteinExistence type="predicted"/>
<dbReference type="STRING" id="1346286.SAMN05444362_12135"/>
<feature type="domain" description="HTH cro/C1-type" evidence="1">
    <location>
        <begin position="6"/>
        <end position="60"/>
    </location>
</feature>
<dbReference type="CDD" id="cd00093">
    <property type="entry name" value="HTH_XRE"/>
    <property type="match status" value="1"/>
</dbReference>
<dbReference type="InterPro" id="IPR010982">
    <property type="entry name" value="Lambda_DNA-bd_dom_sf"/>
</dbReference>
<evidence type="ECO:0000259" key="1">
    <source>
        <dbReference type="PROSITE" id="PS50943"/>
    </source>
</evidence>
<dbReference type="SMART" id="SM00530">
    <property type="entry name" value="HTH_XRE"/>
    <property type="match status" value="1"/>
</dbReference>
<protein>
    <submittedName>
        <fullName evidence="2">DNA-binding transcriptional regulator, XRE-family HTH domain</fullName>
    </submittedName>
</protein>
<evidence type="ECO:0000313" key="3">
    <source>
        <dbReference type="Proteomes" id="UP000184480"/>
    </source>
</evidence>
<accession>A0A1M5IWT0</accession>
<dbReference type="SUPFAM" id="SSF47413">
    <property type="entry name" value="lambda repressor-like DNA-binding domains"/>
    <property type="match status" value="1"/>
</dbReference>
<dbReference type="GO" id="GO:0003677">
    <property type="term" value="F:DNA binding"/>
    <property type="evidence" value="ECO:0007669"/>
    <property type="project" value="UniProtKB-KW"/>
</dbReference>
<name>A0A1M5IWT0_9BACT</name>
<dbReference type="RefSeq" id="WP_062184276.1">
    <property type="nucleotide sequence ID" value="NZ_BBXL01000026.1"/>
</dbReference>
<dbReference type="PROSITE" id="PS50943">
    <property type="entry name" value="HTH_CROC1"/>
    <property type="match status" value="1"/>
</dbReference>
<gene>
    <name evidence="2" type="ORF">SAMN05444362_12135</name>
</gene>
<dbReference type="AlphaFoldDB" id="A0A1M5IWT0"/>
<dbReference type="Pfam" id="PF13443">
    <property type="entry name" value="HTH_26"/>
    <property type="match status" value="1"/>
</dbReference>